<organism evidence="1 2">
    <name type="scientific">Candidatus Methylocalor cossyra</name>
    <dbReference type="NCBI Taxonomy" id="3108543"/>
    <lineage>
        <taxon>Bacteria</taxon>
        <taxon>Pseudomonadati</taxon>
        <taxon>Pseudomonadota</taxon>
        <taxon>Gammaproteobacteria</taxon>
        <taxon>Methylococcales</taxon>
        <taxon>Methylococcaceae</taxon>
        <taxon>Candidatus Methylocalor</taxon>
    </lineage>
</organism>
<dbReference type="EMBL" id="OZ026884">
    <property type="protein sequence ID" value="CAL1241736.1"/>
    <property type="molecule type" value="Genomic_DNA"/>
</dbReference>
<evidence type="ECO:0008006" key="3">
    <source>
        <dbReference type="Google" id="ProtNLM"/>
    </source>
</evidence>
<protein>
    <recommendedName>
        <fullName evidence="3">Lipoprotein</fullName>
    </recommendedName>
</protein>
<gene>
    <name evidence="1" type="ORF">MECH1_V1_2960</name>
</gene>
<evidence type="ECO:0000313" key="1">
    <source>
        <dbReference type="EMBL" id="CAL1241736.1"/>
    </source>
</evidence>
<reference evidence="1 2" key="1">
    <citation type="submission" date="2024-04" db="EMBL/GenBank/DDBJ databases">
        <authorList>
            <person name="Cremers G."/>
        </authorList>
    </citation>
    <scope>NUCLEOTIDE SEQUENCE [LARGE SCALE GENOMIC DNA]</scope>
    <source>
        <strain evidence="1">MeCH1-AG</strain>
    </source>
</reference>
<dbReference type="Proteomes" id="UP001497493">
    <property type="component" value="Chromosome"/>
</dbReference>
<proteinExistence type="predicted"/>
<sequence length="185" mass="19895">MTSNPIIPVTARALALIGTVTLGAACASRPREAPLASKEDACSTLKTVIAAAPNGFDAVKRGSELKSRLGVRWAAVGLLPHTSCEVWRWGGGHNHYLCLWNKADEAAAARDFEEGKRLLHSCLGPAWTLTEKPSPKGRVAAYTHPDHATQVELRFFADPRGYRTSWQTSLVVGDKAKDGEGLPVP</sequence>
<accession>A0ABM9NM66</accession>
<evidence type="ECO:0000313" key="2">
    <source>
        <dbReference type="Proteomes" id="UP001497493"/>
    </source>
</evidence>
<name>A0ABM9NM66_9GAMM</name>
<dbReference type="RefSeq" id="WP_348758229.1">
    <property type="nucleotide sequence ID" value="NZ_OZ026884.1"/>
</dbReference>
<keyword evidence="2" id="KW-1185">Reference proteome</keyword>